<evidence type="ECO:0000256" key="4">
    <source>
        <dbReference type="ARBA" id="ARBA00023051"/>
    </source>
</evidence>
<dbReference type="EMBL" id="JBFOLK010000689">
    <property type="protein sequence ID" value="KAL2453436.1"/>
    <property type="molecule type" value="Genomic_DNA"/>
</dbReference>
<keyword evidence="9" id="KW-1185">Reference proteome</keyword>
<protein>
    <submittedName>
        <fullName evidence="8">4-coumarate--CoA ligase-like 5</fullName>
    </submittedName>
</protein>
<dbReference type="InterPro" id="IPR025110">
    <property type="entry name" value="AMP-bd_C"/>
</dbReference>
<evidence type="ECO:0000313" key="9">
    <source>
        <dbReference type="Proteomes" id="UP001604336"/>
    </source>
</evidence>
<dbReference type="InterPro" id="IPR045851">
    <property type="entry name" value="AMP-bd_C_sf"/>
</dbReference>
<accession>A0ABD1NP89</accession>
<evidence type="ECO:0000256" key="5">
    <source>
        <dbReference type="SAM" id="Phobius"/>
    </source>
</evidence>
<comment type="caution">
    <text evidence="8">The sequence shown here is derived from an EMBL/GenBank/DDBJ whole genome shotgun (WGS) entry which is preliminary data.</text>
</comment>
<feature type="transmembrane region" description="Helical" evidence="5">
    <location>
        <begin position="258"/>
        <end position="280"/>
    </location>
</feature>
<evidence type="ECO:0000256" key="3">
    <source>
        <dbReference type="ARBA" id="ARBA00022598"/>
    </source>
</evidence>
<proteinExistence type="inferred from homology"/>
<keyword evidence="5" id="KW-0812">Transmembrane</keyword>
<keyword evidence="5" id="KW-1133">Transmembrane helix</keyword>
<evidence type="ECO:0000313" key="8">
    <source>
        <dbReference type="EMBL" id="KAL2453436.1"/>
    </source>
</evidence>
<dbReference type="InterPro" id="IPR000873">
    <property type="entry name" value="AMP-dep_synth/lig_dom"/>
</dbReference>
<comment type="pathway">
    <text evidence="1">Phytoalexin biosynthesis; 3,4',5-trihydroxystilbene biosynthesis; 3,4',5-trihydroxystilbene from trans-4-coumarate: step 1/2.</text>
</comment>
<sequence>MTTIDEESINLGQGFDKKSGFDSETGIYHSLVHLSEDDKIPTQPNLDTATYVLSQFPPPDQAEFRVALINSSTQEQVTYARLDRSIRALAAGLYHGLGVRKGDVVFVLSPNSLLYPTICLAVLSIGAVLTTANPLNTAAEIAKQVQDSGTKLAIAAPEEMHKLVPTGLPTLVTSYSKEYDNALTIQELVENCEPLQVSEAKPVQSDTAAILYSSGTTGTSKGVVLTHSNFISIMKLLKWSVNKSNSQNDVFLCFVPMFHIYGLVFFALGMFCSGITTVIMQRFDFQNMLEAIQNYKINNIPAVPPVILGLVKYPGGTYDLSSLRRVGSGAAPLSKEVADGFREKFPWVELRPGYGLTESSGAATFFVSKDQAKARSASSGRLIPCFSAKVVDVETGLTLPPYKHGELFLKSPTIMKEYLGNEAATAATFDSDRWLKTGDLCYIDANGYLYIVDRIKELIKHNGYQVAPAELEAILLSHPHILDAAVIPVEDEEAGQIPMAYVVKPSGSDLTEEQVIQFVAEQVCTTVTHLPPAPTTHKHAQDSYASYPLLCHSILKVTVEKLQVAPYKKIRRVRFIGAIPRSAAGKILRRQLLQSNQGVLSKL</sequence>
<dbReference type="InterPro" id="IPR020845">
    <property type="entry name" value="AMP-binding_CS"/>
</dbReference>
<dbReference type="GO" id="GO:0106286">
    <property type="term" value="F:(E)-caffeate-CoA ligase activity"/>
    <property type="evidence" value="ECO:0007669"/>
    <property type="project" value="UniProtKB-ARBA"/>
</dbReference>
<dbReference type="InterPro" id="IPR042099">
    <property type="entry name" value="ANL_N_sf"/>
</dbReference>
<dbReference type="FunFam" id="3.40.50.12780:FF:000003">
    <property type="entry name" value="Long-chain-fatty-acid--CoA ligase FadD"/>
    <property type="match status" value="1"/>
</dbReference>
<dbReference type="CDD" id="cd05904">
    <property type="entry name" value="4CL"/>
    <property type="match status" value="1"/>
</dbReference>
<dbReference type="PANTHER" id="PTHR24096">
    <property type="entry name" value="LONG-CHAIN-FATTY-ACID--COA LIGASE"/>
    <property type="match status" value="1"/>
</dbReference>
<name>A0ABD1NP89_9LAMI</name>
<feature type="domain" description="AMP-dependent synthetase/ligase" evidence="6">
    <location>
        <begin position="65"/>
        <end position="419"/>
    </location>
</feature>
<dbReference type="Pfam" id="PF13193">
    <property type="entry name" value="AMP-binding_C"/>
    <property type="match status" value="1"/>
</dbReference>
<dbReference type="Pfam" id="PF00501">
    <property type="entry name" value="AMP-binding"/>
    <property type="match status" value="1"/>
</dbReference>
<dbReference type="PROSITE" id="PS00455">
    <property type="entry name" value="AMP_BINDING"/>
    <property type="match status" value="1"/>
</dbReference>
<dbReference type="Proteomes" id="UP001604336">
    <property type="component" value="Unassembled WGS sequence"/>
</dbReference>
<reference evidence="9" key="1">
    <citation type="submission" date="2024-07" db="EMBL/GenBank/DDBJ databases">
        <title>Two chromosome-level genome assemblies of Korean endemic species Abeliophyllum distichum and Forsythia ovata (Oleaceae).</title>
        <authorList>
            <person name="Jang H."/>
        </authorList>
    </citation>
    <scope>NUCLEOTIDE SEQUENCE [LARGE SCALE GENOMIC DNA]</scope>
</reference>
<dbReference type="GO" id="GO:0009698">
    <property type="term" value="P:phenylpropanoid metabolic process"/>
    <property type="evidence" value="ECO:0007669"/>
    <property type="project" value="UniProtKB-KW"/>
</dbReference>
<evidence type="ECO:0000259" key="7">
    <source>
        <dbReference type="Pfam" id="PF13193"/>
    </source>
</evidence>
<evidence type="ECO:0000256" key="2">
    <source>
        <dbReference type="ARBA" id="ARBA00006432"/>
    </source>
</evidence>
<evidence type="ECO:0000259" key="6">
    <source>
        <dbReference type="Pfam" id="PF00501"/>
    </source>
</evidence>
<evidence type="ECO:0000256" key="1">
    <source>
        <dbReference type="ARBA" id="ARBA00004930"/>
    </source>
</evidence>
<keyword evidence="4" id="KW-0587">Phenylpropanoid metabolism</keyword>
<comment type="similarity">
    <text evidence="2">Belongs to the ATP-dependent AMP-binding enzyme family.</text>
</comment>
<dbReference type="AlphaFoldDB" id="A0ABD1NP89"/>
<dbReference type="Gene3D" id="3.30.300.30">
    <property type="match status" value="1"/>
</dbReference>
<dbReference type="Gene3D" id="3.40.50.12780">
    <property type="entry name" value="N-terminal domain of ligase-like"/>
    <property type="match status" value="1"/>
</dbReference>
<keyword evidence="3" id="KW-0436">Ligase</keyword>
<feature type="domain" description="AMP-binding enzyme C-terminal" evidence="7">
    <location>
        <begin position="470"/>
        <end position="525"/>
    </location>
</feature>
<organism evidence="8 9">
    <name type="scientific">Abeliophyllum distichum</name>
    <dbReference type="NCBI Taxonomy" id="126358"/>
    <lineage>
        <taxon>Eukaryota</taxon>
        <taxon>Viridiplantae</taxon>
        <taxon>Streptophyta</taxon>
        <taxon>Embryophyta</taxon>
        <taxon>Tracheophyta</taxon>
        <taxon>Spermatophyta</taxon>
        <taxon>Magnoliopsida</taxon>
        <taxon>eudicotyledons</taxon>
        <taxon>Gunneridae</taxon>
        <taxon>Pentapetalae</taxon>
        <taxon>asterids</taxon>
        <taxon>lamiids</taxon>
        <taxon>Lamiales</taxon>
        <taxon>Oleaceae</taxon>
        <taxon>Forsythieae</taxon>
        <taxon>Abeliophyllum</taxon>
    </lineage>
</organism>
<keyword evidence="5" id="KW-0472">Membrane</keyword>
<dbReference type="SUPFAM" id="SSF56801">
    <property type="entry name" value="Acetyl-CoA synthetase-like"/>
    <property type="match status" value="1"/>
</dbReference>
<gene>
    <name evidence="8" type="ORF">Adt_49067</name>
</gene>
<dbReference type="PANTHER" id="PTHR24096:SF337">
    <property type="entry name" value="4-COUMARATE--COA LIGASE"/>
    <property type="match status" value="1"/>
</dbReference>